<dbReference type="InterPro" id="IPR050642">
    <property type="entry name" value="PDH_E1_Alpha_Subunit"/>
</dbReference>
<keyword evidence="6 7" id="KW-0670">Pyruvate</keyword>
<dbReference type="InterPro" id="IPR017597">
    <property type="entry name" value="Pyrv_DH_E1_asu_subgrp-y"/>
</dbReference>
<keyword evidence="4 7" id="KW-0560">Oxidoreductase</keyword>
<evidence type="ECO:0000256" key="7">
    <source>
        <dbReference type="RuleBase" id="RU361139"/>
    </source>
</evidence>
<evidence type="ECO:0000256" key="3">
    <source>
        <dbReference type="ARBA" id="ARBA00014159"/>
    </source>
</evidence>
<gene>
    <name evidence="7 9" type="primary">pdhA</name>
    <name evidence="9" type="ORF">AB0I59_19695</name>
</gene>
<keyword evidence="5 7" id="KW-0786">Thiamine pyrophosphate</keyword>
<evidence type="ECO:0000256" key="6">
    <source>
        <dbReference type="ARBA" id="ARBA00023317"/>
    </source>
</evidence>
<protein>
    <recommendedName>
        <fullName evidence="3 7">Pyruvate dehydrogenase E1 component subunit alpha</fullName>
        <ecNumber evidence="2 7">1.2.4.1</ecNumber>
    </recommendedName>
</protein>
<dbReference type="InterPro" id="IPR001017">
    <property type="entry name" value="DH_E1"/>
</dbReference>
<dbReference type="InterPro" id="IPR029061">
    <property type="entry name" value="THDP-binding"/>
</dbReference>
<name>A0ABV3GGV5_MICGL</name>
<dbReference type="EC" id="1.2.4.1" evidence="2 7"/>
<evidence type="ECO:0000256" key="5">
    <source>
        <dbReference type="ARBA" id="ARBA00023052"/>
    </source>
</evidence>
<dbReference type="Proteomes" id="UP001551675">
    <property type="component" value="Unassembled WGS sequence"/>
</dbReference>
<comment type="subunit">
    <text evidence="7">Heterodimer of an alpha and a beta chain.</text>
</comment>
<dbReference type="RefSeq" id="WP_358134584.1">
    <property type="nucleotide sequence ID" value="NZ_JBFALK010000010.1"/>
</dbReference>
<accession>A0ABV3GGV5</accession>
<dbReference type="SUPFAM" id="SSF52518">
    <property type="entry name" value="Thiamin diphosphate-binding fold (THDP-binding)"/>
    <property type="match status" value="1"/>
</dbReference>
<dbReference type="GO" id="GO:0004739">
    <property type="term" value="F:pyruvate dehydrogenase (acetyl-transferring) activity"/>
    <property type="evidence" value="ECO:0007669"/>
    <property type="project" value="UniProtKB-EC"/>
</dbReference>
<evidence type="ECO:0000256" key="2">
    <source>
        <dbReference type="ARBA" id="ARBA00012281"/>
    </source>
</evidence>
<sequence length="340" mass="37207">MAPKNSARTSPHRELLHQMLRIRRFEERCVELYSDEKIRGFMHLYIGEEAVAVGICAALAPDDAIVSTYREHGHALVRGVPATVIMAEMYGRVAGCSRGRGGSMHIFDAEHRFYGGNAIVGGGLPLAVGLALADKMQGRSRVTACFFGDGAMAEGEFHECVNLAALWRLPVLFACENNLYAMGTALAKSHAETDLALRAASYDLVAWPVDGMDVLAVAEAAARAAESIRAGSGPHFLELRTYRFRAHSMYDPDRYRTKAEIEQWKKRDPIDSLVARMKEANEISDDDLAVMDKDICVEIDQAIAFAEQAPLEATEDLTRFVYSETSPTGAGHVKSAEAAP</sequence>
<dbReference type="PANTHER" id="PTHR11516">
    <property type="entry name" value="PYRUVATE DEHYDROGENASE E1 COMPONENT, ALPHA SUBUNIT BACTERIAL AND ORGANELLAR"/>
    <property type="match status" value="1"/>
</dbReference>
<dbReference type="CDD" id="cd02000">
    <property type="entry name" value="TPP_E1_PDC_ADC_BCADC"/>
    <property type="match status" value="1"/>
</dbReference>
<keyword evidence="10" id="KW-1185">Reference proteome</keyword>
<dbReference type="PANTHER" id="PTHR11516:SF60">
    <property type="entry name" value="PYRUVATE DEHYDROGENASE E1 COMPONENT SUBUNIT ALPHA"/>
    <property type="match status" value="1"/>
</dbReference>
<dbReference type="Gene3D" id="3.40.50.970">
    <property type="match status" value="1"/>
</dbReference>
<dbReference type="EMBL" id="JBFALK010000010">
    <property type="protein sequence ID" value="MEV0970862.1"/>
    <property type="molecule type" value="Genomic_DNA"/>
</dbReference>
<comment type="cofactor">
    <cofactor evidence="1 7">
        <name>thiamine diphosphate</name>
        <dbReference type="ChEBI" id="CHEBI:58937"/>
    </cofactor>
</comment>
<evidence type="ECO:0000256" key="4">
    <source>
        <dbReference type="ARBA" id="ARBA00023002"/>
    </source>
</evidence>
<comment type="catalytic activity">
    <reaction evidence="7">
        <text>N(6)-[(R)-lipoyl]-L-lysyl-[protein] + pyruvate + H(+) = N(6)-[(R)-S(8)-acetyldihydrolipoyl]-L-lysyl-[protein] + CO2</text>
        <dbReference type="Rhea" id="RHEA:19189"/>
        <dbReference type="Rhea" id="RHEA-COMP:10474"/>
        <dbReference type="Rhea" id="RHEA-COMP:10478"/>
        <dbReference type="ChEBI" id="CHEBI:15361"/>
        <dbReference type="ChEBI" id="CHEBI:15378"/>
        <dbReference type="ChEBI" id="CHEBI:16526"/>
        <dbReference type="ChEBI" id="CHEBI:83099"/>
        <dbReference type="ChEBI" id="CHEBI:83111"/>
        <dbReference type="EC" id="1.2.4.1"/>
    </reaction>
</comment>
<dbReference type="NCBIfam" id="TIGR03182">
    <property type="entry name" value="PDH_E1_alph_y"/>
    <property type="match status" value="1"/>
</dbReference>
<proteinExistence type="predicted"/>
<comment type="caution">
    <text evidence="9">The sequence shown here is derived from an EMBL/GenBank/DDBJ whole genome shotgun (WGS) entry which is preliminary data.</text>
</comment>
<evidence type="ECO:0000259" key="8">
    <source>
        <dbReference type="Pfam" id="PF00676"/>
    </source>
</evidence>
<evidence type="ECO:0000313" key="10">
    <source>
        <dbReference type="Proteomes" id="UP001551675"/>
    </source>
</evidence>
<evidence type="ECO:0000256" key="1">
    <source>
        <dbReference type="ARBA" id="ARBA00001964"/>
    </source>
</evidence>
<evidence type="ECO:0000313" key="9">
    <source>
        <dbReference type="EMBL" id="MEV0970862.1"/>
    </source>
</evidence>
<comment type="function">
    <text evidence="7">The pyruvate dehydrogenase complex catalyzes the overall conversion of pyruvate to acetyl-CoA and CO(2).</text>
</comment>
<reference evidence="9 10" key="1">
    <citation type="submission" date="2024-06" db="EMBL/GenBank/DDBJ databases">
        <title>The Natural Products Discovery Center: Release of the First 8490 Sequenced Strains for Exploring Actinobacteria Biosynthetic Diversity.</title>
        <authorList>
            <person name="Kalkreuter E."/>
            <person name="Kautsar S.A."/>
            <person name="Yang D."/>
            <person name="Bader C.D."/>
            <person name="Teijaro C.N."/>
            <person name="Fluegel L."/>
            <person name="Davis C.M."/>
            <person name="Simpson J.R."/>
            <person name="Lauterbach L."/>
            <person name="Steele A.D."/>
            <person name="Gui C."/>
            <person name="Meng S."/>
            <person name="Li G."/>
            <person name="Viehrig K."/>
            <person name="Ye F."/>
            <person name="Su P."/>
            <person name="Kiefer A.F."/>
            <person name="Nichols A."/>
            <person name="Cepeda A.J."/>
            <person name="Yan W."/>
            <person name="Fan B."/>
            <person name="Jiang Y."/>
            <person name="Adhikari A."/>
            <person name="Zheng C.-J."/>
            <person name="Schuster L."/>
            <person name="Cowan T.M."/>
            <person name="Smanski M.J."/>
            <person name="Chevrette M.G."/>
            <person name="De Carvalho L.P.S."/>
            <person name="Shen B."/>
        </authorList>
    </citation>
    <scope>NUCLEOTIDE SEQUENCE [LARGE SCALE GENOMIC DNA]</scope>
    <source>
        <strain evidence="9 10">NPDC050100</strain>
    </source>
</reference>
<dbReference type="Pfam" id="PF00676">
    <property type="entry name" value="E1_dh"/>
    <property type="match status" value="1"/>
</dbReference>
<feature type="domain" description="Dehydrogenase E1 component" evidence="8">
    <location>
        <begin position="18"/>
        <end position="312"/>
    </location>
</feature>
<organism evidence="9 10">
    <name type="scientific">Microtetraspora glauca</name>
    <dbReference type="NCBI Taxonomy" id="1996"/>
    <lineage>
        <taxon>Bacteria</taxon>
        <taxon>Bacillati</taxon>
        <taxon>Actinomycetota</taxon>
        <taxon>Actinomycetes</taxon>
        <taxon>Streptosporangiales</taxon>
        <taxon>Streptosporangiaceae</taxon>
        <taxon>Microtetraspora</taxon>
    </lineage>
</organism>